<keyword evidence="9" id="KW-1185">Reference proteome</keyword>
<dbReference type="InterPro" id="IPR013087">
    <property type="entry name" value="Znf_C2H2_type"/>
</dbReference>
<dbReference type="InterPro" id="IPR036236">
    <property type="entry name" value="Znf_C2H2_sf"/>
</dbReference>
<evidence type="ECO:0000256" key="5">
    <source>
        <dbReference type="PROSITE-ProRule" id="PRU00042"/>
    </source>
</evidence>
<dbReference type="PROSITE" id="PS50157">
    <property type="entry name" value="ZINC_FINGER_C2H2_2"/>
    <property type="match status" value="2"/>
</dbReference>
<dbReference type="GO" id="GO:0008270">
    <property type="term" value="F:zinc ion binding"/>
    <property type="evidence" value="ECO:0007669"/>
    <property type="project" value="UniProtKB-KW"/>
</dbReference>
<keyword evidence="2" id="KW-0677">Repeat</keyword>
<proteinExistence type="predicted"/>
<dbReference type="Pfam" id="PF13912">
    <property type="entry name" value="zf-C2H2_6"/>
    <property type="match status" value="2"/>
</dbReference>
<dbReference type="Gene3D" id="3.30.160.60">
    <property type="entry name" value="Classic Zinc Finger"/>
    <property type="match status" value="2"/>
</dbReference>
<evidence type="ECO:0000259" key="7">
    <source>
        <dbReference type="PROSITE" id="PS50157"/>
    </source>
</evidence>
<dbReference type="OMA" id="DEMTKYD"/>
<dbReference type="Proteomes" id="UP000198287">
    <property type="component" value="Unassembled WGS sequence"/>
</dbReference>
<accession>A0A226DCG1</accession>
<name>A0A226DCG1_FOLCA</name>
<organism evidence="8 9">
    <name type="scientific">Folsomia candida</name>
    <name type="common">Springtail</name>
    <dbReference type="NCBI Taxonomy" id="158441"/>
    <lineage>
        <taxon>Eukaryota</taxon>
        <taxon>Metazoa</taxon>
        <taxon>Ecdysozoa</taxon>
        <taxon>Arthropoda</taxon>
        <taxon>Hexapoda</taxon>
        <taxon>Collembola</taxon>
        <taxon>Entomobryomorpha</taxon>
        <taxon>Isotomoidea</taxon>
        <taxon>Isotomidae</taxon>
        <taxon>Proisotominae</taxon>
        <taxon>Folsomia</taxon>
    </lineage>
</organism>
<feature type="region of interest" description="Disordered" evidence="6">
    <location>
        <begin position="251"/>
        <end position="350"/>
    </location>
</feature>
<sequence length="350" mass="40481">MLLYFPDPSCSSRFFTTHPNLQDHIRRLHKFKIRAERPIKCDICQARFLINNDLTKHLKNHRPRADFTLTCPHCPMLFACPHILRRHLTAEHGVPRVTTAERCRRYNERRKTQAPPGAQPFTCDICHVSYPLKTGLTHHLKKHRPCRDYTLTCSHCPALFATPKGLRCHLTKEHAVPKESNSTRQKTYHALRKQARGEKKAVDKDDKVSTSGPRRSSPSRRKTRSKRLKIEHIPDEEIEIKEEDCVIRDVLSSEGDDDDVADEMTKYDTKVEIKSEDEESHGDLDLDNDPDLSPLSEIKSEQESHSDMESEHHDFKMLTFHGYSSSEDGHSGDDEDPLKLDDNDEENYDN</sequence>
<feature type="compositionally biased region" description="Basic and acidic residues" evidence="6">
    <location>
        <begin position="263"/>
        <end position="274"/>
    </location>
</feature>
<dbReference type="AlphaFoldDB" id="A0A226DCG1"/>
<feature type="compositionally biased region" description="Basic residues" evidence="6">
    <location>
        <begin position="217"/>
        <end position="227"/>
    </location>
</feature>
<dbReference type="PANTHER" id="PTHR24379:SF121">
    <property type="entry name" value="C2H2-TYPE DOMAIN-CONTAINING PROTEIN"/>
    <property type="match status" value="1"/>
</dbReference>
<feature type="domain" description="C2H2-type" evidence="7">
    <location>
        <begin position="39"/>
        <end position="66"/>
    </location>
</feature>
<comment type="caution">
    <text evidence="8">The sequence shown here is derived from an EMBL/GenBank/DDBJ whole genome shotgun (WGS) entry which is preliminary data.</text>
</comment>
<dbReference type="EMBL" id="LNIX01000026">
    <property type="protein sequence ID" value="OXA42514.1"/>
    <property type="molecule type" value="Genomic_DNA"/>
</dbReference>
<evidence type="ECO:0000256" key="1">
    <source>
        <dbReference type="ARBA" id="ARBA00022723"/>
    </source>
</evidence>
<evidence type="ECO:0000313" key="8">
    <source>
        <dbReference type="EMBL" id="OXA42514.1"/>
    </source>
</evidence>
<dbReference type="OrthoDB" id="6780556at2759"/>
<dbReference type="PROSITE" id="PS00028">
    <property type="entry name" value="ZINC_FINGER_C2H2_1"/>
    <property type="match status" value="4"/>
</dbReference>
<dbReference type="SUPFAM" id="SSF57667">
    <property type="entry name" value="beta-beta-alpha zinc fingers"/>
    <property type="match status" value="2"/>
</dbReference>
<dbReference type="PANTHER" id="PTHR24379">
    <property type="entry name" value="KRAB AND ZINC FINGER DOMAIN-CONTAINING"/>
    <property type="match status" value="1"/>
</dbReference>
<keyword evidence="4" id="KW-0862">Zinc</keyword>
<reference evidence="8 9" key="1">
    <citation type="submission" date="2015-12" db="EMBL/GenBank/DDBJ databases">
        <title>The genome of Folsomia candida.</title>
        <authorList>
            <person name="Faddeeva A."/>
            <person name="Derks M.F."/>
            <person name="Anvar Y."/>
            <person name="Smit S."/>
            <person name="Van Straalen N."/>
            <person name="Roelofs D."/>
        </authorList>
    </citation>
    <scope>NUCLEOTIDE SEQUENCE [LARGE SCALE GENOMIC DNA]</scope>
    <source>
        <strain evidence="8 9">VU population</strain>
        <tissue evidence="8">Whole body</tissue>
    </source>
</reference>
<feature type="compositionally biased region" description="Acidic residues" evidence="6">
    <location>
        <begin position="275"/>
        <end position="290"/>
    </location>
</feature>
<feature type="domain" description="C2H2-type" evidence="7">
    <location>
        <begin position="121"/>
        <end position="148"/>
    </location>
</feature>
<feature type="compositionally biased region" description="Basic and acidic residues" evidence="6">
    <location>
        <begin position="327"/>
        <end position="341"/>
    </location>
</feature>
<evidence type="ECO:0000256" key="2">
    <source>
        <dbReference type="ARBA" id="ARBA00022737"/>
    </source>
</evidence>
<feature type="compositionally biased region" description="Basic and acidic residues" evidence="6">
    <location>
        <begin position="195"/>
        <end position="208"/>
    </location>
</feature>
<keyword evidence="3 5" id="KW-0863">Zinc-finger</keyword>
<evidence type="ECO:0000313" key="9">
    <source>
        <dbReference type="Proteomes" id="UP000198287"/>
    </source>
</evidence>
<keyword evidence="1" id="KW-0479">Metal-binding</keyword>
<evidence type="ECO:0000256" key="4">
    <source>
        <dbReference type="ARBA" id="ARBA00022833"/>
    </source>
</evidence>
<gene>
    <name evidence="8" type="ORF">Fcan01_22895</name>
</gene>
<dbReference type="SMART" id="SM00355">
    <property type="entry name" value="ZnF_C2H2"/>
    <property type="match status" value="5"/>
</dbReference>
<feature type="region of interest" description="Disordered" evidence="6">
    <location>
        <begin position="175"/>
        <end position="227"/>
    </location>
</feature>
<protein>
    <submittedName>
        <fullName evidence="8">Protein suppressor of hairy wing</fullName>
    </submittedName>
</protein>
<evidence type="ECO:0000256" key="3">
    <source>
        <dbReference type="ARBA" id="ARBA00022771"/>
    </source>
</evidence>
<evidence type="ECO:0000256" key="6">
    <source>
        <dbReference type="SAM" id="MobiDB-lite"/>
    </source>
</evidence>
<feature type="compositionally biased region" description="Basic and acidic residues" evidence="6">
    <location>
        <begin position="298"/>
        <end position="316"/>
    </location>
</feature>